<evidence type="ECO:0000313" key="6">
    <source>
        <dbReference type="EMBL" id="GCD09017.1"/>
    </source>
</evidence>
<dbReference type="PROSITE" id="PS50110">
    <property type="entry name" value="RESPONSE_REGULATORY"/>
    <property type="match status" value="1"/>
</dbReference>
<dbReference type="Gene3D" id="3.40.50.2300">
    <property type="match status" value="1"/>
</dbReference>
<dbReference type="PANTHER" id="PTHR45526">
    <property type="entry name" value="TRANSCRIPTIONAL REGULATORY PROTEIN DPIA"/>
    <property type="match status" value="1"/>
</dbReference>
<sequence>MIRIAAVDDEMHVLERFERMVLEVVELELCGLFETGEQLLSYLKEHPLDAVFLDIEMPDVNGLQLSQQILNINENIDIIFVTAFNQYAVEAFELEAMDYIMKPLTEERLAKTVSRLLKPKSTVRSSGKPFIQCFGDFEVFQSGEVLPFKNSKAKEVLAFLIHKNGVPVNWEKVADAVWPDYNSEKAQTNFHANTYLLRKRLAEIGISQILESGRGNYRIVTEGVSCDLYQLEEMIKGNKIKRNEHCPLLQQFTQKGYMEESGYSWAYPKAVELDEMCRRVMEGGGEKIENGQLPTVINN</sequence>
<accession>A0A401UHI1</accession>
<protein>
    <recommendedName>
        <fullName evidence="1">Stage 0 sporulation protein A homolog</fullName>
    </recommendedName>
</protein>
<dbReference type="InterPro" id="IPR036388">
    <property type="entry name" value="WH-like_DNA-bd_sf"/>
</dbReference>
<dbReference type="SMART" id="SM00448">
    <property type="entry name" value="REC"/>
    <property type="match status" value="1"/>
</dbReference>
<dbReference type="AlphaFoldDB" id="A0A401UHI1"/>
<dbReference type="EMBL" id="BHYK01000003">
    <property type="protein sequence ID" value="GCD09017.1"/>
    <property type="molecule type" value="Genomic_DNA"/>
</dbReference>
<dbReference type="OrthoDB" id="3190595at2"/>
<evidence type="ECO:0000256" key="2">
    <source>
        <dbReference type="ARBA" id="ARBA00023125"/>
    </source>
</evidence>
<keyword evidence="7" id="KW-1185">Reference proteome</keyword>
<dbReference type="Gene3D" id="1.10.10.10">
    <property type="entry name" value="Winged helix-like DNA-binding domain superfamily/Winged helix DNA-binding domain"/>
    <property type="match status" value="1"/>
</dbReference>
<comment type="caution">
    <text evidence="6">The sequence shown here is derived from an EMBL/GenBank/DDBJ whole genome shotgun (WGS) entry which is preliminary data.</text>
</comment>
<dbReference type="InterPro" id="IPR011006">
    <property type="entry name" value="CheY-like_superfamily"/>
</dbReference>
<proteinExistence type="predicted"/>
<dbReference type="GO" id="GO:0000156">
    <property type="term" value="F:phosphorelay response regulator activity"/>
    <property type="evidence" value="ECO:0007669"/>
    <property type="project" value="TreeGrafter"/>
</dbReference>
<comment type="function">
    <text evidence="3">May play the central regulatory role in sporulation. It may be an element of the effector pathway responsible for the activation of sporulation genes in response to nutritional stress. Spo0A may act in concert with spo0H (a sigma factor) to control the expression of some genes that are critical to the sporulation process.</text>
</comment>
<dbReference type="SUPFAM" id="SSF46894">
    <property type="entry name" value="C-terminal effector domain of the bipartite response regulators"/>
    <property type="match status" value="1"/>
</dbReference>
<keyword evidence="4" id="KW-0597">Phosphoprotein</keyword>
<feature type="modified residue" description="4-aspartylphosphate" evidence="4">
    <location>
        <position position="54"/>
    </location>
</feature>
<dbReference type="InterPro" id="IPR051271">
    <property type="entry name" value="2C-system_Tx_regulators"/>
</dbReference>
<dbReference type="Pfam" id="PF00072">
    <property type="entry name" value="Response_reg"/>
    <property type="match status" value="1"/>
</dbReference>
<dbReference type="PANTHER" id="PTHR45526:SF1">
    <property type="entry name" value="TRANSCRIPTIONAL REGULATORY PROTEIN DCUR-RELATED"/>
    <property type="match status" value="1"/>
</dbReference>
<dbReference type="Proteomes" id="UP000287872">
    <property type="component" value="Unassembled WGS sequence"/>
</dbReference>
<reference evidence="6 7" key="1">
    <citation type="submission" date="2018-11" db="EMBL/GenBank/DDBJ databases">
        <title>Genome sequencing and assembly of Clostridium tagluense strain A121.</title>
        <authorList>
            <person name="Murakami T."/>
            <person name="Segawa T."/>
            <person name="Shcherbakova V.A."/>
            <person name="Mori H."/>
            <person name="Yoshimura Y."/>
        </authorList>
    </citation>
    <scope>NUCLEOTIDE SEQUENCE [LARGE SCALE GENOMIC DNA]</scope>
    <source>
        <strain evidence="6 7">A121</strain>
    </source>
</reference>
<dbReference type="GO" id="GO:0006355">
    <property type="term" value="P:regulation of DNA-templated transcription"/>
    <property type="evidence" value="ECO:0007669"/>
    <property type="project" value="InterPro"/>
</dbReference>
<dbReference type="SUPFAM" id="SSF52172">
    <property type="entry name" value="CheY-like"/>
    <property type="match status" value="1"/>
</dbReference>
<evidence type="ECO:0000259" key="5">
    <source>
        <dbReference type="PROSITE" id="PS50110"/>
    </source>
</evidence>
<organism evidence="6 7">
    <name type="scientific">Clostridium tagluense</name>
    <dbReference type="NCBI Taxonomy" id="360422"/>
    <lineage>
        <taxon>Bacteria</taxon>
        <taxon>Bacillati</taxon>
        <taxon>Bacillota</taxon>
        <taxon>Clostridia</taxon>
        <taxon>Eubacteriales</taxon>
        <taxon>Clostridiaceae</taxon>
        <taxon>Clostridium</taxon>
    </lineage>
</organism>
<evidence type="ECO:0000256" key="3">
    <source>
        <dbReference type="ARBA" id="ARBA00024867"/>
    </source>
</evidence>
<dbReference type="RefSeq" id="WP_124998038.1">
    <property type="nucleotide sequence ID" value="NZ_BHYK01000003.1"/>
</dbReference>
<feature type="domain" description="Response regulatory" evidence="5">
    <location>
        <begin position="3"/>
        <end position="117"/>
    </location>
</feature>
<dbReference type="GO" id="GO:0003677">
    <property type="term" value="F:DNA binding"/>
    <property type="evidence" value="ECO:0007669"/>
    <property type="project" value="UniProtKB-KW"/>
</dbReference>
<evidence type="ECO:0000256" key="1">
    <source>
        <dbReference type="ARBA" id="ARBA00018672"/>
    </source>
</evidence>
<name>A0A401UHI1_9CLOT</name>
<evidence type="ECO:0000256" key="4">
    <source>
        <dbReference type="PROSITE-ProRule" id="PRU00169"/>
    </source>
</evidence>
<dbReference type="InterPro" id="IPR001789">
    <property type="entry name" value="Sig_transdc_resp-reg_receiver"/>
</dbReference>
<keyword evidence="2" id="KW-0238">DNA-binding</keyword>
<dbReference type="InterPro" id="IPR016032">
    <property type="entry name" value="Sig_transdc_resp-reg_C-effctor"/>
</dbReference>
<gene>
    <name evidence="6" type="ORF">Ctaglu_06400</name>
</gene>
<evidence type="ECO:0000313" key="7">
    <source>
        <dbReference type="Proteomes" id="UP000287872"/>
    </source>
</evidence>